<feature type="domain" description="3-oxo-5-alpha-steroid 4-dehydrogenase C-terminal" evidence="7">
    <location>
        <begin position="116"/>
        <end position="246"/>
    </location>
</feature>
<evidence type="ECO:0000313" key="8">
    <source>
        <dbReference type="EMBL" id="EKX46046.1"/>
    </source>
</evidence>
<gene>
    <name evidence="8" type="ORF">GUITHDRAFT_163089</name>
</gene>
<evidence type="ECO:0000256" key="2">
    <source>
        <dbReference type="ARBA" id="ARBA00022692"/>
    </source>
</evidence>
<dbReference type="eggNOG" id="KOG1640">
    <property type="taxonomic scope" value="Eukaryota"/>
</dbReference>
<dbReference type="AlphaFoldDB" id="L1JBZ7"/>
<dbReference type="GO" id="GO:0016095">
    <property type="term" value="P:polyprenol catabolic process"/>
    <property type="evidence" value="ECO:0007669"/>
    <property type="project" value="TreeGrafter"/>
</dbReference>
<dbReference type="OMA" id="ARRTWEC"/>
<sequence>MAVALLRATWLAVTCAMVLLSDGKGSKFLRYLNDVSYYGKLSSLQDKEHRESDVLKRVYIGARTVWIAYYAWGFILNTFFVYTSASTSLICLEVHLFRRLYESVFVTKFSADRKEHPITIMIGLFFYSLVSVSFVEEERLLRDSGNDPSALSGFRLVLIAFFFLSMACQHMAHVELASLRSMQQHSSVYVVPSGWLFRNVSTCPHYTAEVMMALFHGLYFNCSWLILAFTVTNLSITAVRTRRWYRTLG</sequence>
<evidence type="ECO:0000256" key="5">
    <source>
        <dbReference type="SAM" id="Phobius"/>
    </source>
</evidence>
<dbReference type="Proteomes" id="UP000011087">
    <property type="component" value="Unassembled WGS sequence"/>
</dbReference>
<dbReference type="InterPro" id="IPR039698">
    <property type="entry name" value="Dfg10/SRD5A3"/>
</dbReference>
<dbReference type="PANTHER" id="PTHR14624">
    <property type="entry name" value="DFG10 PROTEIN"/>
    <property type="match status" value="1"/>
</dbReference>
<keyword evidence="3 5" id="KW-1133">Transmembrane helix</keyword>
<keyword evidence="4 5" id="KW-0472">Membrane</keyword>
<keyword evidence="6" id="KW-0732">Signal</keyword>
<proteinExistence type="predicted"/>
<dbReference type="STRING" id="905079.L1JBZ7"/>
<evidence type="ECO:0000256" key="6">
    <source>
        <dbReference type="SAM" id="SignalP"/>
    </source>
</evidence>
<dbReference type="UniPathway" id="UPA00378"/>
<dbReference type="GeneID" id="17302624"/>
<evidence type="ECO:0000259" key="7">
    <source>
        <dbReference type="Pfam" id="PF02544"/>
    </source>
</evidence>
<reference evidence="10" key="2">
    <citation type="submission" date="2012-11" db="EMBL/GenBank/DDBJ databases">
        <authorList>
            <person name="Kuo A."/>
            <person name="Curtis B.A."/>
            <person name="Tanifuji G."/>
            <person name="Burki F."/>
            <person name="Gruber A."/>
            <person name="Irimia M."/>
            <person name="Maruyama S."/>
            <person name="Arias M.C."/>
            <person name="Ball S.G."/>
            <person name="Gile G.H."/>
            <person name="Hirakawa Y."/>
            <person name="Hopkins J.F."/>
            <person name="Rensing S.A."/>
            <person name="Schmutz J."/>
            <person name="Symeonidi A."/>
            <person name="Elias M."/>
            <person name="Eveleigh R.J."/>
            <person name="Herman E.K."/>
            <person name="Klute M.J."/>
            <person name="Nakayama T."/>
            <person name="Obornik M."/>
            <person name="Reyes-Prieto A."/>
            <person name="Armbrust E.V."/>
            <person name="Aves S.J."/>
            <person name="Beiko R.G."/>
            <person name="Coutinho P."/>
            <person name="Dacks J.B."/>
            <person name="Durnford D.G."/>
            <person name="Fast N.M."/>
            <person name="Green B.R."/>
            <person name="Grisdale C."/>
            <person name="Hempe F."/>
            <person name="Henrissat B."/>
            <person name="Hoppner M.P."/>
            <person name="Ishida K.-I."/>
            <person name="Kim E."/>
            <person name="Koreny L."/>
            <person name="Kroth P.G."/>
            <person name="Liu Y."/>
            <person name="Malik S.-B."/>
            <person name="Maier U.G."/>
            <person name="McRose D."/>
            <person name="Mock T."/>
            <person name="Neilson J.A."/>
            <person name="Onodera N.T."/>
            <person name="Poole A.M."/>
            <person name="Pritham E.J."/>
            <person name="Richards T.A."/>
            <person name="Rocap G."/>
            <person name="Roy S.W."/>
            <person name="Sarai C."/>
            <person name="Schaack S."/>
            <person name="Shirato S."/>
            <person name="Slamovits C.H."/>
            <person name="Spencer D.F."/>
            <person name="Suzuki S."/>
            <person name="Worden A.Z."/>
            <person name="Zauner S."/>
            <person name="Barry K."/>
            <person name="Bell C."/>
            <person name="Bharti A.K."/>
            <person name="Crow J.A."/>
            <person name="Grimwood J."/>
            <person name="Kramer R."/>
            <person name="Lindquist E."/>
            <person name="Lucas S."/>
            <person name="Salamov A."/>
            <person name="McFadden G.I."/>
            <person name="Lane C.E."/>
            <person name="Keeling P.J."/>
            <person name="Gray M.W."/>
            <person name="Grigoriev I.V."/>
            <person name="Archibald J.M."/>
        </authorList>
    </citation>
    <scope>NUCLEOTIDE SEQUENCE</scope>
    <source>
        <strain evidence="10">CCMP2712</strain>
    </source>
</reference>
<dbReference type="PANTHER" id="PTHR14624:SF0">
    <property type="entry name" value="POLYPRENOL REDUCTASE"/>
    <property type="match status" value="1"/>
</dbReference>
<reference evidence="8 10" key="1">
    <citation type="journal article" date="2012" name="Nature">
        <title>Algal genomes reveal evolutionary mosaicism and the fate of nucleomorphs.</title>
        <authorList>
            <consortium name="DOE Joint Genome Institute"/>
            <person name="Curtis B.A."/>
            <person name="Tanifuji G."/>
            <person name="Burki F."/>
            <person name="Gruber A."/>
            <person name="Irimia M."/>
            <person name="Maruyama S."/>
            <person name="Arias M.C."/>
            <person name="Ball S.G."/>
            <person name="Gile G.H."/>
            <person name="Hirakawa Y."/>
            <person name="Hopkins J.F."/>
            <person name="Kuo A."/>
            <person name="Rensing S.A."/>
            <person name="Schmutz J."/>
            <person name="Symeonidi A."/>
            <person name="Elias M."/>
            <person name="Eveleigh R.J."/>
            <person name="Herman E.K."/>
            <person name="Klute M.J."/>
            <person name="Nakayama T."/>
            <person name="Obornik M."/>
            <person name="Reyes-Prieto A."/>
            <person name="Armbrust E.V."/>
            <person name="Aves S.J."/>
            <person name="Beiko R.G."/>
            <person name="Coutinho P."/>
            <person name="Dacks J.B."/>
            <person name="Durnford D.G."/>
            <person name="Fast N.M."/>
            <person name="Green B.R."/>
            <person name="Grisdale C.J."/>
            <person name="Hempel F."/>
            <person name="Henrissat B."/>
            <person name="Hoppner M.P."/>
            <person name="Ishida K."/>
            <person name="Kim E."/>
            <person name="Koreny L."/>
            <person name="Kroth P.G."/>
            <person name="Liu Y."/>
            <person name="Malik S.B."/>
            <person name="Maier U.G."/>
            <person name="McRose D."/>
            <person name="Mock T."/>
            <person name="Neilson J.A."/>
            <person name="Onodera N.T."/>
            <person name="Poole A.M."/>
            <person name="Pritham E.J."/>
            <person name="Richards T.A."/>
            <person name="Rocap G."/>
            <person name="Roy S.W."/>
            <person name="Sarai C."/>
            <person name="Schaack S."/>
            <person name="Shirato S."/>
            <person name="Slamovits C.H."/>
            <person name="Spencer D.F."/>
            <person name="Suzuki S."/>
            <person name="Worden A.Z."/>
            <person name="Zauner S."/>
            <person name="Barry K."/>
            <person name="Bell C."/>
            <person name="Bharti A.K."/>
            <person name="Crow J.A."/>
            <person name="Grimwood J."/>
            <person name="Kramer R."/>
            <person name="Lindquist E."/>
            <person name="Lucas S."/>
            <person name="Salamov A."/>
            <person name="McFadden G.I."/>
            <person name="Lane C.E."/>
            <person name="Keeling P.J."/>
            <person name="Gray M.W."/>
            <person name="Grigoriev I.V."/>
            <person name="Archibald J.M."/>
        </authorList>
    </citation>
    <scope>NUCLEOTIDE SEQUENCE</scope>
    <source>
        <strain evidence="8 10">CCMP2712</strain>
    </source>
</reference>
<comment type="subcellular location">
    <subcellularLocation>
        <location evidence="1">Endomembrane system</location>
        <topology evidence="1">Multi-pass membrane protein</topology>
    </subcellularLocation>
</comment>
<dbReference type="PROSITE" id="PS50244">
    <property type="entry name" value="S5A_REDUCTASE"/>
    <property type="match status" value="1"/>
</dbReference>
<dbReference type="HOGENOM" id="CLU_1118164_0_0_1"/>
<dbReference type="GO" id="GO:0005783">
    <property type="term" value="C:endoplasmic reticulum"/>
    <property type="evidence" value="ECO:0007669"/>
    <property type="project" value="TreeGrafter"/>
</dbReference>
<dbReference type="EnsemblProtists" id="EKX46046">
    <property type="protein sequence ID" value="EKX46046"/>
    <property type="gene ID" value="GUITHDRAFT_163089"/>
</dbReference>
<evidence type="ECO:0000256" key="4">
    <source>
        <dbReference type="ARBA" id="ARBA00023136"/>
    </source>
</evidence>
<evidence type="ECO:0000256" key="3">
    <source>
        <dbReference type="ARBA" id="ARBA00022989"/>
    </source>
</evidence>
<feature type="chain" id="PRO_5008771146" description="3-oxo-5-alpha-steroid 4-dehydrogenase C-terminal domain-containing protein" evidence="6">
    <location>
        <begin position="17"/>
        <end position="249"/>
    </location>
</feature>
<feature type="transmembrane region" description="Helical" evidence="5">
    <location>
        <begin position="118"/>
        <end position="135"/>
    </location>
</feature>
<feature type="signal peptide" evidence="6">
    <location>
        <begin position="1"/>
        <end position="16"/>
    </location>
</feature>
<evidence type="ECO:0000256" key="1">
    <source>
        <dbReference type="ARBA" id="ARBA00004127"/>
    </source>
</evidence>
<feature type="transmembrane region" description="Helical" evidence="5">
    <location>
        <begin position="155"/>
        <end position="176"/>
    </location>
</feature>
<dbReference type="GO" id="GO:0003865">
    <property type="term" value="F:3-oxo-5-alpha-steroid 4-dehydrogenase activity"/>
    <property type="evidence" value="ECO:0007669"/>
    <property type="project" value="TreeGrafter"/>
</dbReference>
<dbReference type="EMBL" id="JH992996">
    <property type="protein sequence ID" value="EKX46046.1"/>
    <property type="molecule type" value="Genomic_DNA"/>
</dbReference>
<keyword evidence="10" id="KW-1185">Reference proteome</keyword>
<reference evidence="9" key="3">
    <citation type="submission" date="2015-06" db="UniProtKB">
        <authorList>
            <consortium name="EnsemblProtists"/>
        </authorList>
    </citation>
    <scope>IDENTIFICATION</scope>
</reference>
<dbReference type="Pfam" id="PF02544">
    <property type="entry name" value="Steroid_dh"/>
    <property type="match status" value="1"/>
</dbReference>
<name>L1JBZ7_GUITC</name>
<organism evidence="8">
    <name type="scientific">Guillardia theta (strain CCMP2712)</name>
    <name type="common">Cryptophyte</name>
    <dbReference type="NCBI Taxonomy" id="905079"/>
    <lineage>
        <taxon>Eukaryota</taxon>
        <taxon>Cryptophyceae</taxon>
        <taxon>Pyrenomonadales</taxon>
        <taxon>Geminigeraceae</taxon>
        <taxon>Guillardia</taxon>
    </lineage>
</organism>
<accession>L1JBZ7</accession>
<evidence type="ECO:0000313" key="9">
    <source>
        <dbReference type="EnsemblProtists" id="EKX46046"/>
    </source>
</evidence>
<dbReference type="OrthoDB" id="541710at2759"/>
<protein>
    <recommendedName>
        <fullName evidence="7">3-oxo-5-alpha-steroid 4-dehydrogenase C-terminal domain-containing protein</fullName>
    </recommendedName>
</protein>
<feature type="transmembrane region" description="Helical" evidence="5">
    <location>
        <begin position="213"/>
        <end position="236"/>
    </location>
</feature>
<dbReference type="RefSeq" id="XP_005833026.1">
    <property type="nucleotide sequence ID" value="XM_005832969.1"/>
</dbReference>
<feature type="transmembrane region" description="Helical" evidence="5">
    <location>
        <begin position="69"/>
        <end position="97"/>
    </location>
</feature>
<keyword evidence="2 5" id="KW-0812">Transmembrane</keyword>
<dbReference type="GO" id="GO:0006488">
    <property type="term" value="P:dolichol-linked oligosaccharide biosynthetic process"/>
    <property type="evidence" value="ECO:0007669"/>
    <property type="project" value="InterPro"/>
</dbReference>
<evidence type="ECO:0000313" key="10">
    <source>
        <dbReference type="Proteomes" id="UP000011087"/>
    </source>
</evidence>
<dbReference type="PaxDb" id="55529-EKX46046"/>
<dbReference type="InterPro" id="IPR001104">
    <property type="entry name" value="3-oxo-5_a-steroid_4-DH_C"/>
</dbReference>
<dbReference type="KEGG" id="gtt:GUITHDRAFT_163089"/>
<feature type="non-terminal residue" evidence="8">
    <location>
        <position position="1"/>
    </location>
</feature>